<accession>A0A086STT5</accession>
<dbReference type="Proteomes" id="UP000029964">
    <property type="component" value="Unassembled WGS sequence"/>
</dbReference>
<protein>
    <submittedName>
        <fullName evidence="2">Uncharacterized protein</fullName>
    </submittedName>
</protein>
<proteinExistence type="predicted"/>
<evidence type="ECO:0000256" key="1">
    <source>
        <dbReference type="SAM" id="MobiDB-lite"/>
    </source>
</evidence>
<feature type="compositionally biased region" description="Polar residues" evidence="1">
    <location>
        <begin position="106"/>
        <end position="115"/>
    </location>
</feature>
<comment type="caution">
    <text evidence="2">The sequence shown here is derived from an EMBL/GenBank/DDBJ whole genome shotgun (WGS) entry which is preliminary data.</text>
</comment>
<keyword evidence="3" id="KW-1185">Reference proteome</keyword>
<sequence>MKIHGKTQHSGYDLAREQRDKAGLFSACRARPVAKVKGGAQDCVVTVVRPCPARPAHRRGARYEVRLSPEATAETSATANNRHGRLRCSLQGVSRDGGSGVGLAATPNSNEKGWG</sequence>
<organism evidence="2 3">
    <name type="scientific">Hapsidospora chrysogenum (strain ATCC 11550 / CBS 779.69 / DSM 880 / IAM 14645 / JCM 23072 / IMI 49137)</name>
    <name type="common">Acremonium chrysogenum</name>
    <dbReference type="NCBI Taxonomy" id="857340"/>
    <lineage>
        <taxon>Eukaryota</taxon>
        <taxon>Fungi</taxon>
        <taxon>Dikarya</taxon>
        <taxon>Ascomycota</taxon>
        <taxon>Pezizomycotina</taxon>
        <taxon>Sordariomycetes</taxon>
        <taxon>Hypocreomycetidae</taxon>
        <taxon>Hypocreales</taxon>
        <taxon>Bionectriaceae</taxon>
        <taxon>Hapsidospora</taxon>
    </lineage>
</organism>
<evidence type="ECO:0000313" key="2">
    <source>
        <dbReference type="EMBL" id="KFH40517.1"/>
    </source>
</evidence>
<dbReference type="AlphaFoldDB" id="A0A086STT5"/>
<evidence type="ECO:0000313" key="3">
    <source>
        <dbReference type="Proteomes" id="UP000029964"/>
    </source>
</evidence>
<gene>
    <name evidence="2" type="ORF">ACRE_087950</name>
</gene>
<dbReference type="EMBL" id="JPKY01000194">
    <property type="protein sequence ID" value="KFH40517.1"/>
    <property type="molecule type" value="Genomic_DNA"/>
</dbReference>
<feature type="region of interest" description="Disordered" evidence="1">
    <location>
        <begin position="90"/>
        <end position="115"/>
    </location>
</feature>
<reference evidence="3" key="1">
    <citation type="journal article" date="2014" name="Genome Announc.">
        <title>Genome sequence and annotation of Acremonium chrysogenum, producer of the beta-lactam antibiotic cephalosporin C.</title>
        <authorList>
            <person name="Terfehr D."/>
            <person name="Dahlmann T.A."/>
            <person name="Specht T."/>
            <person name="Zadra I."/>
            <person name="Kuernsteiner H."/>
            <person name="Kueck U."/>
        </authorList>
    </citation>
    <scope>NUCLEOTIDE SEQUENCE [LARGE SCALE GENOMIC DNA]</scope>
    <source>
        <strain evidence="3">ATCC 11550 / CBS 779.69 / DSM 880 / IAM 14645 / JCM 23072 / IMI 49137</strain>
    </source>
</reference>
<name>A0A086STT5_HAPC1</name>
<dbReference type="HOGENOM" id="CLU_2108293_0_0_1"/>